<evidence type="ECO:0000313" key="3">
    <source>
        <dbReference type="Proteomes" id="UP000799439"/>
    </source>
</evidence>
<dbReference type="Pfam" id="PF00293">
    <property type="entry name" value="NUDIX"/>
    <property type="match status" value="1"/>
</dbReference>
<accession>A0A9P4J429</accession>
<dbReference type="InterPro" id="IPR015797">
    <property type="entry name" value="NUDIX_hydrolase-like_dom_sf"/>
</dbReference>
<gene>
    <name evidence="2" type="ORF">K461DRAFT_276235</name>
</gene>
<evidence type="ECO:0000259" key="1">
    <source>
        <dbReference type="PROSITE" id="PS51462"/>
    </source>
</evidence>
<proteinExistence type="predicted"/>
<dbReference type="Proteomes" id="UP000799439">
    <property type="component" value="Unassembled WGS sequence"/>
</dbReference>
<sequence>MYRLKEMPPVRAMNFIHAPPQALKDAYPDPTDALCVRAAIFRTMNDDPYLLVLQRASTDSMPNRWELPGGMNGESRLLLVADRLIGGVDDQDDSIKNAVYREIKEETGLTAVWIVQEVGHGHRWQDVKGEKIIHNLYLTFVVESEEIELLERAGGEGSKTTTGLTYGEATRSAPTTATANVTTPNELDAVPVKLSDAEHQRYLWVSEDEIAMKCGGAGLQPLEFTSEETRQAMLQAFAVQREVIRARKTV</sequence>
<dbReference type="AlphaFoldDB" id="A0A9P4J429"/>
<dbReference type="SUPFAM" id="SSF55811">
    <property type="entry name" value="Nudix"/>
    <property type="match status" value="1"/>
</dbReference>
<keyword evidence="3" id="KW-1185">Reference proteome</keyword>
<comment type="caution">
    <text evidence="2">The sequence shown here is derived from an EMBL/GenBank/DDBJ whole genome shotgun (WGS) entry which is preliminary data.</text>
</comment>
<dbReference type="InterPro" id="IPR000086">
    <property type="entry name" value="NUDIX_hydrolase_dom"/>
</dbReference>
<dbReference type="Gene3D" id="3.90.79.10">
    <property type="entry name" value="Nucleoside Triphosphate Pyrophosphohydrolase"/>
    <property type="match status" value="1"/>
</dbReference>
<evidence type="ECO:0000313" key="2">
    <source>
        <dbReference type="EMBL" id="KAF2155047.1"/>
    </source>
</evidence>
<name>A0A9P4J429_9PEZI</name>
<dbReference type="CDD" id="cd02883">
    <property type="entry name" value="NUDIX_Hydrolase"/>
    <property type="match status" value="1"/>
</dbReference>
<dbReference type="OrthoDB" id="276276at2759"/>
<protein>
    <recommendedName>
        <fullName evidence="1">Nudix hydrolase domain-containing protein</fullName>
    </recommendedName>
</protein>
<organism evidence="2 3">
    <name type="scientific">Myriangium duriaei CBS 260.36</name>
    <dbReference type="NCBI Taxonomy" id="1168546"/>
    <lineage>
        <taxon>Eukaryota</taxon>
        <taxon>Fungi</taxon>
        <taxon>Dikarya</taxon>
        <taxon>Ascomycota</taxon>
        <taxon>Pezizomycotina</taxon>
        <taxon>Dothideomycetes</taxon>
        <taxon>Dothideomycetidae</taxon>
        <taxon>Myriangiales</taxon>
        <taxon>Myriangiaceae</taxon>
        <taxon>Myriangium</taxon>
    </lineage>
</organism>
<reference evidence="2" key="1">
    <citation type="journal article" date="2020" name="Stud. Mycol.">
        <title>101 Dothideomycetes genomes: a test case for predicting lifestyles and emergence of pathogens.</title>
        <authorList>
            <person name="Haridas S."/>
            <person name="Albert R."/>
            <person name="Binder M."/>
            <person name="Bloem J."/>
            <person name="Labutti K."/>
            <person name="Salamov A."/>
            <person name="Andreopoulos B."/>
            <person name="Baker S."/>
            <person name="Barry K."/>
            <person name="Bills G."/>
            <person name="Bluhm B."/>
            <person name="Cannon C."/>
            <person name="Castanera R."/>
            <person name="Culley D."/>
            <person name="Daum C."/>
            <person name="Ezra D."/>
            <person name="Gonzalez J."/>
            <person name="Henrissat B."/>
            <person name="Kuo A."/>
            <person name="Liang C."/>
            <person name="Lipzen A."/>
            <person name="Lutzoni F."/>
            <person name="Magnuson J."/>
            <person name="Mondo S."/>
            <person name="Nolan M."/>
            <person name="Ohm R."/>
            <person name="Pangilinan J."/>
            <person name="Park H.-J."/>
            <person name="Ramirez L."/>
            <person name="Alfaro M."/>
            <person name="Sun H."/>
            <person name="Tritt A."/>
            <person name="Yoshinaga Y."/>
            <person name="Zwiers L.-H."/>
            <person name="Turgeon B."/>
            <person name="Goodwin S."/>
            <person name="Spatafora J."/>
            <person name="Crous P."/>
            <person name="Grigoriev I."/>
        </authorList>
    </citation>
    <scope>NUCLEOTIDE SEQUENCE</scope>
    <source>
        <strain evidence="2">CBS 260.36</strain>
    </source>
</reference>
<feature type="domain" description="Nudix hydrolase" evidence="1">
    <location>
        <begin position="31"/>
        <end position="207"/>
    </location>
</feature>
<dbReference type="EMBL" id="ML996083">
    <property type="protein sequence ID" value="KAF2155047.1"/>
    <property type="molecule type" value="Genomic_DNA"/>
</dbReference>
<dbReference type="PROSITE" id="PS51462">
    <property type="entry name" value="NUDIX"/>
    <property type="match status" value="1"/>
</dbReference>